<evidence type="ECO:0008006" key="4">
    <source>
        <dbReference type="Google" id="ProtNLM"/>
    </source>
</evidence>
<keyword evidence="1" id="KW-0472">Membrane</keyword>
<reference evidence="2 3" key="1">
    <citation type="submission" date="2019-09" db="EMBL/GenBank/DDBJ databases">
        <title>Genome Sequences of Streptomyces kaniharaensis ATCC 21070.</title>
        <authorList>
            <person name="Zhu W."/>
            <person name="De Crecy-Lagard V."/>
            <person name="Richards N.G."/>
        </authorList>
    </citation>
    <scope>NUCLEOTIDE SEQUENCE [LARGE SCALE GENOMIC DNA]</scope>
    <source>
        <strain evidence="2 3">SF-557</strain>
    </source>
</reference>
<feature type="transmembrane region" description="Helical" evidence="1">
    <location>
        <begin position="70"/>
        <end position="90"/>
    </location>
</feature>
<accession>A0A6N7L177</accession>
<dbReference type="AlphaFoldDB" id="A0A6N7L177"/>
<keyword evidence="3" id="KW-1185">Reference proteome</keyword>
<dbReference type="Proteomes" id="UP000450000">
    <property type="component" value="Unassembled WGS sequence"/>
</dbReference>
<keyword evidence="1" id="KW-1133">Transmembrane helix</keyword>
<gene>
    <name evidence="2" type="ORF">F7Q99_30695</name>
</gene>
<protein>
    <recommendedName>
        <fullName evidence="4">Conjugal transfer protein TrbC</fullName>
    </recommendedName>
</protein>
<name>A0A6N7L177_9ACTN</name>
<evidence type="ECO:0000256" key="1">
    <source>
        <dbReference type="SAM" id="Phobius"/>
    </source>
</evidence>
<sequence>MLAEPSKPPKFDVNPGTGDAPPGVGENLKLILQWVAWIVFSLCVCGILLTAGKMAISHSRGQGGEHASSLAWVLGACILGGAASSLVGALI</sequence>
<proteinExistence type="predicted"/>
<keyword evidence="1" id="KW-0812">Transmembrane</keyword>
<organism evidence="2 3">
    <name type="scientific">Streptomyces kaniharaensis</name>
    <dbReference type="NCBI Taxonomy" id="212423"/>
    <lineage>
        <taxon>Bacteria</taxon>
        <taxon>Bacillati</taxon>
        <taxon>Actinomycetota</taxon>
        <taxon>Actinomycetes</taxon>
        <taxon>Kitasatosporales</taxon>
        <taxon>Streptomycetaceae</taxon>
        <taxon>Streptomyces</taxon>
    </lineage>
</organism>
<feature type="transmembrane region" description="Helical" evidence="1">
    <location>
        <begin position="31"/>
        <end position="49"/>
    </location>
</feature>
<comment type="caution">
    <text evidence="2">The sequence shown here is derived from an EMBL/GenBank/DDBJ whole genome shotgun (WGS) entry which is preliminary data.</text>
</comment>
<dbReference type="EMBL" id="WBOF01000002">
    <property type="protein sequence ID" value="MQS16447.1"/>
    <property type="molecule type" value="Genomic_DNA"/>
</dbReference>
<evidence type="ECO:0000313" key="3">
    <source>
        <dbReference type="Proteomes" id="UP000450000"/>
    </source>
</evidence>
<evidence type="ECO:0000313" key="2">
    <source>
        <dbReference type="EMBL" id="MQS16447.1"/>
    </source>
</evidence>